<proteinExistence type="predicted"/>
<feature type="compositionally biased region" description="Polar residues" evidence="1">
    <location>
        <begin position="1"/>
        <end position="12"/>
    </location>
</feature>
<accession>A0A6G0ZEN9</accession>
<reference evidence="2 3" key="1">
    <citation type="submission" date="2019-08" db="EMBL/GenBank/DDBJ databases">
        <title>Whole genome of Aphis craccivora.</title>
        <authorList>
            <person name="Voronova N.V."/>
            <person name="Shulinski R.S."/>
            <person name="Bandarenka Y.V."/>
            <person name="Zhorov D.G."/>
            <person name="Warner D."/>
        </authorList>
    </citation>
    <scope>NUCLEOTIDE SEQUENCE [LARGE SCALE GENOMIC DNA]</scope>
    <source>
        <strain evidence="2">180601</strain>
        <tissue evidence="2">Whole Body</tissue>
    </source>
</reference>
<dbReference type="Proteomes" id="UP000478052">
    <property type="component" value="Unassembled WGS sequence"/>
</dbReference>
<feature type="region of interest" description="Disordered" evidence="1">
    <location>
        <begin position="1"/>
        <end position="145"/>
    </location>
</feature>
<evidence type="ECO:0000313" key="2">
    <source>
        <dbReference type="EMBL" id="KAF0769427.1"/>
    </source>
</evidence>
<sequence length="211" mass="23125">MGNLQSSTTPSSRAGPKGRNKRPSGTGTRDWLLGGATRVLRKPVAPAPAAAEVEAAAATADHVTVTSRDLRRQRTPPARDDDTDHHADEQQQQHRQEHHCSNRRLRRRNDRDESARSSSEEEDSSVFADTLTSPQSVYSDARDEPDDIMVVNGGETFGGCTGRTAAAAHQAFTIVKHRKVELNPAKLQSAVANGKSWLYNYYCDGCPYITI</sequence>
<protein>
    <submittedName>
        <fullName evidence="2">Formin-like protein 3</fullName>
    </submittedName>
</protein>
<feature type="compositionally biased region" description="Low complexity" evidence="1">
    <location>
        <begin position="43"/>
        <end position="58"/>
    </location>
</feature>
<name>A0A6G0ZEN9_APHCR</name>
<organism evidence="2 3">
    <name type="scientific">Aphis craccivora</name>
    <name type="common">Cowpea aphid</name>
    <dbReference type="NCBI Taxonomy" id="307492"/>
    <lineage>
        <taxon>Eukaryota</taxon>
        <taxon>Metazoa</taxon>
        <taxon>Ecdysozoa</taxon>
        <taxon>Arthropoda</taxon>
        <taxon>Hexapoda</taxon>
        <taxon>Insecta</taxon>
        <taxon>Pterygota</taxon>
        <taxon>Neoptera</taxon>
        <taxon>Paraneoptera</taxon>
        <taxon>Hemiptera</taxon>
        <taxon>Sternorrhyncha</taxon>
        <taxon>Aphidomorpha</taxon>
        <taxon>Aphidoidea</taxon>
        <taxon>Aphididae</taxon>
        <taxon>Aphidini</taxon>
        <taxon>Aphis</taxon>
        <taxon>Aphis</taxon>
    </lineage>
</organism>
<dbReference type="AlphaFoldDB" id="A0A6G0ZEN9"/>
<dbReference type="EMBL" id="VUJU01000599">
    <property type="protein sequence ID" value="KAF0769427.1"/>
    <property type="molecule type" value="Genomic_DNA"/>
</dbReference>
<feature type="compositionally biased region" description="Basic and acidic residues" evidence="1">
    <location>
        <begin position="68"/>
        <end position="100"/>
    </location>
</feature>
<evidence type="ECO:0000313" key="3">
    <source>
        <dbReference type="Proteomes" id="UP000478052"/>
    </source>
</evidence>
<evidence type="ECO:0000256" key="1">
    <source>
        <dbReference type="SAM" id="MobiDB-lite"/>
    </source>
</evidence>
<comment type="caution">
    <text evidence="2">The sequence shown here is derived from an EMBL/GenBank/DDBJ whole genome shotgun (WGS) entry which is preliminary data.</text>
</comment>
<dbReference type="OrthoDB" id="427644at2759"/>
<feature type="compositionally biased region" description="Basic and acidic residues" evidence="1">
    <location>
        <begin position="109"/>
        <end position="119"/>
    </location>
</feature>
<keyword evidence="3" id="KW-1185">Reference proteome</keyword>
<gene>
    <name evidence="2" type="ORF">FWK35_00009988</name>
</gene>